<dbReference type="Pfam" id="PF20151">
    <property type="entry name" value="DUF6533"/>
    <property type="match status" value="1"/>
</dbReference>
<keyword evidence="4" id="KW-1185">Reference proteome</keyword>
<dbReference type="EMBL" id="JABBWE010000023">
    <property type="protein sequence ID" value="KAG1795157.1"/>
    <property type="molecule type" value="Genomic_DNA"/>
</dbReference>
<keyword evidence="1" id="KW-1133">Transmembrane helix</keyword>
<dbReference type="GeneID" id="64593818"/>
<gene>
    <name evidence="3" type="ORF">HD556DRAFT_1307740</name>
</gene>
<proteinExistence type="predicted"/>
<protein>
    <recommendedName>
        <fullName evidence="2">DUF6533 domain-containing protein</fullName>
    </recommendedName>
</protein>
<name>A0A9P7DHY3_9AGAM</name>
<feature type="transmembrane region" description="Helical" evidence="1">
    <location>
        <begin position="121"/>
        <end position="142"/>
    </location>
</feature>
<dbReference type="OrthoDB" id="2638860at2759"/>
<reference evidence="3" key="1">
    <citation type="journal article" date="2020" name="New Phytol.">
        <title>Comparative genomics reveals dynamic genome evolution in host specialist ectomycorrhizal fungi.</title>
        <authorList>
            <person name="Lofgren L.A."/>
            <person name="Nguyen N.H."/>
            <person name="Vilgalys R."/>
            <person name="Ruytinx J."/>
            <person name="Liao H.L."/>
            <person name="Branco S."/>
            <person name="Kuo A."/>
            <person name="LaButti K."/>
            <person name="Lipzen A."/>
            <person name="Andreopoulos W."/>
            <person name="Pangilinan J."/>
            <person name="Riley R."/>
            <person name="Hundley H."/>
            <person name="Na H."/>
            <person name="Barry K."/>
            <person name="Grigoriev I.V."/>
            <person name="Stajich J.E."/>
            <person name="Kennedy P.G."/>
        </authorList>
    </citation>
    <scope>NUCLEOTIDE SEQUENCE</scope>
    <source>
        <strain evidence="3">S12</strain>
    </source>
</reference>
<evidence type="ECO:0000256" key="1">
    <source>
        <dbReference type="SAM" id="Phobius"/>
    </source>
</evidence>
<evidence type="ECO:0000313" key="3">
    <source>
        <dbReference type="EMBL" id="KAG1795157.1"/>
    </source>
</evidence>
<accession>A0A9P7DHY3</accession>
<organism evidence="3 4">
    <name type="scientific">Suillus plorans</name>
    <dbReference type="NCBI Taxonomy" id="116603"/>
    <lineage>
        <taxon>Eukaryota</taxon>
        <taxon>Fungi</taxon>
        <taxon>Dikarya</taxon>
        <taxon>Basidiomycota</taxon>
        <taxon>Agaricomycotina</taxon>
        <taxon>Agaricomycetes</taxon>
        <taxon>Agaricomycetidae</taxon>
        <taxon>Boletales</taxon>
        <taxon>Suillineae</taxon>
        <taxon>Suillaceae</taxon>
        <taxon>Suillus</taxon>
    </lineage>
</organism>
<sequence>MPLSPQFMEEVWVRRSFSAAGHTLLVYDYLLTFREEFVYVWKAPWTVIKIMFLLNRYGNLIGQTTIRLEEAGLLAHNSQKFCQGFSIFTTCFMRVSIESIHILVLLRAWAIWGTRRRVTNIFTWSYVGYIVVLVASSAYGLYAGNIHFQFLDVVQVCVATGPICYFKAYVVGRFYIVFGILTDVSSASMIFFILDIIVFVLTMRSLRIYSREFQQLYPSSLLHILVRDATLFFIVSMFSNALTAFRTKPTYFLAKGFATPLLSVAGQRLVLNLRSLQTRSYETRDLSREVDRQLQAFAEGGSPGLDDVEELEGMQDGDSMVADQSTMPRENIDSIHEIAGIPSLPAQKRA</sequence>
<keyword evidence="1" id="KW-0472">Membrane</keyword>
<dbReference type="RefSeq" id="XP_041161109.1">
    <property type="nucleotide sequence ID" value="XM_041300054.1"/>
</dbReference>
<evidence type="ECO:0000259" key="2">
    <source>
        <dbReference type="Pfam" id="PF20151"/>
    </source>
</evidence>
<dbReference type="InterPro" id="IPR045340">
    <property type="entry name" value="DUF6533"/>
</dbReference>
<keyword evidence="1" id="KW-0812">Transmembrane</keyword>
<comment type="caution">
    <text evidence="3">The sequence shown here is derived from an EMBL/GenBank/DDBJ whole genome shotgun (WGS) entry which is preliminary data.</text>
</comment>
<evidence type="ECO:0000313" key="4">
    <source>
        <dbReference type="Proteomes" id="UP000719766"/>
    </source>
</evidence>
<feature type="transmembrane region" description="Helical" evidence="1">
    <location>
        <begin position="175"/>
        <end position="203"/>
    </location>
</feature>
<feature type="transmembrane region" description="Helical" evidence="1">
    <location>
        <begin position="224"/>
        <end position="245"/>
    </location>
</feature>
<dbReference type="Proteomes" id="UP000719766">
    <property type="component" value="Unassembled WGS sequence"/>
</dbReference>
<dbReference type="AlphaFoldDB" id="A0A9P7DHY3"/>
<feature type="domain" description="DUF6533" evidence="2">
    <location>
        <begin position="17"/>
        <end position="58"/>
    </location>
</feature>